<proteinExistence type="inferred from homology"/>
<keyword evidence="2" id="KW-0418">Kinase</keyword>
<name>A0A846T767_9BACI</name>
<dbReference type="EC" id="2.7.1.55" evidence="2"/>
<evidence type="ECO:0000313" key="3">
    <source>
        <dbReference type="Proteomes" id="UP000587942"/>
    </source>
</evidence>
<dbReference type="AlphaFoldDB" id="A0A846T767"/>
<dbReference type="Gene3D" id="3.30.420.40">
    <property type="match status" value="2"/>
</dbReference>
<dbReference type="PANTHER" id="PTHR18964">
    <property type="entry name" value="ROK (REPRESSOR, ORF, KINASE) FAMILY"/>
    <property type="match status" value="1"/>
</dbReference>
<dbReference type="PANTHER" id="PTHR18964:SF174">
    <property type="entry name" value="D-ALLOSE KINASE-RELATED"/>
    <property type="match status" value="1"/>
</dbReference>
<reference evidence="2 3" key="1">
    <citation type="submission" date="2020-03" db="EMBL/GenBank/DDBJ databases">
        <authorList>
            <person name="Sun Q."/>
        </authorList>
    </citation>
    <scope>NUCLEOTIDE SEQUENCE [LARGE SCALE GENOMIC DNA]</scope>
    <source>
        <strain evidence="2 3">KACC 21451</strain>
    </source>
</reference>
<dbReference type="EMBL" id="JAAVUM010000002">
    <property type="protein sequence ID" value="NKE04758.1"/>
    <property type="molecule type" value="Genomic_DNA"/>
</dbReference>
<gene>
    <name evidence="2" type="primary">alsK</name>
    <name evidence="2" type="ORF">GWK17_04635</name>
</gene>
<dbReference type="InterPro" id="IPR000600">
    <property type="entry name" value="ROK"/>
</dbReference>
<evidence type="ECO:0000313" key="2">
    <source>
        <dbReference type="EMBL" id="NKE04758.1"/>
    </source>
</evidence>
<sequence>METNKMKYVIGVDIGGTHLRVGAVTPDKELHFFEKKKIADILDNLHPVESLIQFLDGFIQANLGNSDVLGIGMGFPSVVSKDKKRVLATTNLNINDINIADPIQEYFRVPVVIENDVNHLLHYEISQRSVLNDEIILGFYIGTGFGNSIYINNRFLDGKNGAAGELGHIPVLGDEAVCQCGNTGCIETYASGKTLVLLHQEYFSDVPFEDVFTKYANSEHIVKFIKSLAVPIATEINIFDPHLVMIGGGVVGMKDFPKRQLENEIIRYCRKPYPANGLVIEYAEDTNAAGVLGAATNLYDNYIGKSISTR</sequence>
<comment type="caution">
    <text evidence="2">The sequence shown here is derived from an EMBL/GenBank/DDBJ whole genome shotgun (WGS) entry which is preliminary data.</text>
</comment>
<dbReference type="InterPro" id="IPR043129">
    <property type="entry name" value="ATPase_NBD"/>
</dbReference>
<dbReference type="Proteomes" id="UP000587942">
    <property type="component" value="Unassembled WGS sequence"/>
</dbReference>
<dbReference type="SUPFAM" id="SSF53067">
    <property type="entry name" value="Actin-like ATPase domain"/>
    <property type="match status" value="1"/>
</dbReference>
<comment type="similarity">
    <text evidence="1">Belongs to the ROK (NagC/XylR) family.</text>
</comment>
<accession>A0A846T767</accession>
<dbReference type="NCBIfam" id="NF007251">
    <property type="entry name" value="PRK09698.1"/>
    <property type="match status" value="1"/>
</dbReference>
<dbReference type="Pfam" id="PF00480">
    <property type="entry name" value="ROK"/>
    <property type="match status" value="1"/>
</dbReference>
<dbReference type="CDD" id="cd24070">
    <property type="entry name" value="ASKHA_NBD_ROK_AlsK"/>
    <property type="match status" value="1"/>
</dbReference>
<evidence type="ECO:0000256" key="1">
    <source>
        <dbReference type="ARBA" id="ARBA00006479"/>
    </source>
</evidence>
<dbReference type="RefSeq" id="WP_167831240.1">
    <property type="nucleotide sequence ID" value="NZ_JAAVUM010000002.1"/>
</dbReference>
<organism evidence="2 3">
    <name type="scientific">Mesobacillus selenatarsenatis</name>
    <dbReference type="NCBI Taxonomy" id="388741"/>
    <lineage>
        <taxon>Bacteria</taxon>
        <taxon>Bacillati</taxon>
        <taxon>Bacillota</taxon>
        <taxon>Bacilli</taxon>
        <taxon>Bacillales</taxon>
        <taxon>Bacillaceae</taxon>
        <taxon>Mesobacillus</taxon>
    </lineage>
</organism>
<keyword evidence="2" id="KW-0808">Transferase</keyword>
<dbReference type="GO" id="GO:0008787">
    <property type="term" value="F:D-allose kinase activity"/>
    <property type="evidence" value="ECO:0007669"/>
    <property type="project" value="UniProtKB-EC"/>
</dbReference>
<protein>
    <submittedName>
        <fullName evidence="2">Allose kinase</fullName>
        <ecNumber evidence="2">2.7.1.55</ecNumber>
    </submittedName>
</protein>